<dbReference type="RefSeq" id="WP_034171894.1">
    <property type="nucleotide sequence ID" value="NZ_CP006664.1"/>
</dbReference>
<dbReference type="KEGG" id="ete:ETEE_2670"/>
<evidence type="ECO:0000313" key="3">
    <source>
        <dbReference type="EMBL" id="AIJ09104.1"/>
    </source>
</evidence>
<reference evidence="3 4" key="1">
    <citation type="journal article" date="2012" name="PLoS ONE">
        <title>Edwardsiella comparative phylogenomics reveal the new intra/inter-species taxonomic relationships, virulence evolution and niche adaptation mechanisms.</title>
        <authorList>
            <person name="Yang M."/>
            <person name="Lv Y."/>
            <person name="Xiao J."/>
            <person name="Wu H."/>
            <person name="Zheng H."/>
            <person name="Liu Q."/>
            <person name="Zhang Y."/>
            <person name="Wang Q."/>
        </authorList>
    </citation>
    <scope>NUCLEOTIDE SEQUENCE [LARGE SCALE GENOMIC DNA]</scope>
    <source>
        <strain evidence="4">080813</strain>
    </source>
</reference>
<accession>A0A076LU65</accession>
<proteinExistence type="inferred from homology"/>
<dbReference type="EC" id="3.1.6.6" evidence="3"/>
<dbReference type="InterPro" id="IPR000917">
    <property type="entry name" value="Sulfatase_N"/>
</dbReference>
<keyword evidence="3" id="KW-0378">Hydrolase</keyword>
<name>A0A076LU65_9GAMM</name>
<evidence type="ECO:0000259" key="2">
    <source>
        <dbReference type="Pfam" id="PF00884"/>
    </source>
</evidence>
<protein>
    <submittedName>
        <fullName evidence="3">Choline-sulfatase</fullName>
        <ecNumber evidence="3">3.1.6.6</ecNumber>
    </submittedName>
</protein>
<dbReference type="GeneID" id="33940207"/>
<dbReference type="Pfam" id="PF00884">
    <property type="entry name" value="Sulfatase"/>
    <property type="match status" value="1"/>
</dbReference>
<dbReference type="GO" id="GO:0047753">
    <property type="term" value="F:choline-sulfatase activity"/>
    <property type="evidence" value="ECO:0007669"/>
    <property type="project" value="UniProtKB-EC"/>
</dbReference>
<dbReference type="HOGENOM" id="CLU_006332_14_0_6"/>
<comment type="similarity">
    <text evidence="1">Belongs to the sulfatase family.</text>
</comment>
<dbReference type="InterPro" id="IPR050738">
    <property type="entry name" value="Sulfatase"/>
</dbReference>
<dbReference type="InterPro" id="IPR017850">
    <property type="entry name" value="Alkaline_phosphatase_core_sf"/>
</dbReference>
<sequence>MKVVMLMFDTLRRNKLPPYNPDAHPLPNFQRLGEKTVRFDNFYVGSMPCMPARRDLHTGRLNFLHRSWGPLEPFDDSIFEIMKKHGIYSHLITDHQHYWEDGGATYHNRYNSYEFIRGQEGDLWKAKIGFTGVEKLDAWKNAEPLRRNMIEHDQINRSYMHEERDYPQARCYQAGLEFLAENHRQDNWFLQIESFDPHEPFFVPDRFKRMVDPALVGNTDDWPEYSSTERINNPQKVIDGEKHYQALMLMCDEYLGKVLDFFDTHDMWQDTMLIINTDHGFMFGEKEWSGKSVMPVYNEIAHTPFFIWDPCSQVAGESRDELAQMHDVAVTLLDAFGIEKTPQMTGQSLLPMLTKPGPVKSVALFGYFGAHVSITDGRYVYMRGSQSPENIPLYEYTLMPTRMRRMFNATELRNATLHPGFPFTGHIPVMKIPGSAGFYSSYAHGNLLFDLQLDKNQEHPLCCPEREAAMMRMLSLALSEAQAPEDEWRRLGLPVNIDDIHAGYVSQEHARRNQVMQQYLGPLNGMSMHPDTRTLLLEIAACPGGETFLSELAASHSLGHLKKQTVIAFYEQGNYARELYSLFNKPY</sequence>
<organism evidence="3 4">
    <name type="scientific">Edwardsiella anguillarum ET080813</name>
    <dbReference type="NCBI Taxonomy" id="667120"/>
    <lineage>
        <taxon>Bacteria</taxon>
        <taxon>Pseudomonadati</taxon>
        <taxon>Pseudomonadota</taxon>
        <taxon>Gammaproteobacteria</taxon>
        <taxon>Enterobacterales</taxon>
        <taxon>Hafniaceae</taxon>
        <taxon>Edwardsiella</taxon>
    </lineage>
</organism>
<dbReference type="CDD" id="cd16148">
    <property type="entry name" value="sulfatase_like"/>
    <property type="match status" value="1"/>
</dbReference>
<evidence type="ECO:0000313" key="4">
    <source>
        <dbReference type="Proteomes" id="UP000028681"/>
    </source>
</evidence>
<dbReference type="SUPFAM" id="SSF53649">
    <property type="entry name" value="Alkaline phosphatase-like"/>
    <property type="match status" value="1"/>
</dbReference>
<gene>
    <name evidence="3" type="ORF">ETEE_2670</name>
</gene>
<dbReference type="EMBL" id="CP006664">
    <property type="protein sequence ID" value="AIJ09104.1"/>
    <property type="molecule type" value="Genomic_DNA"/>
</dbReference>
<feature type="domain" description="Sulfatase N-terminal" evidence="2">
    <location>
        <begin position="3"/>
        <end position="338"/>
    </location>
</feature>
<evidence type="ECO:0000256" key="1">
    <source>
        <dbReference type="ARBA" id="ARBA00008779"/>
    </source>
</evidence>
<dbReference type="PANTHER" id="PTHR42693">
    <property type="entry name" value="ARYLSULFATASE FAMILY MEMBER"/>
    <property type="match status" value="1"/>
</dbReference>
<dbReference type="AlphaFoldDB" id="A0A076LU65"/>
<dbReference type="PANTHER" id="PTHR42693:SF33">
    <property type="entry name" value="ARYLSULFATASE"/>
    <property type="match status" value="1"/>
</dbReference>
<dbReference type="GO" id="GO:0004065">
    <property type="term" value="F:arylsulfatase activity"/>
    <property type="evidence" value="ECO:0007669"/>
    <property type="project" value="TreeGrafter"/>
</dbReference>
<dbReference type="Proteomes" id="UP000028681">
    <property type="component" value="Chromosome"/>
</dbReference>
<dbReference type="Gene3D" id="3.40.720.10">
    <property type="entry name" value="Alkaline Phosphatase, subunit A"/>
    <property type="match status" value="1"/>
</dbReference>